<name>A0A1B8HR40_9GAMM</name>
<dbReference type="EMBL" id="LZEX01000001">
    <property type="protein sequence ID" value="OBU11740.1"/>
    <property type="molecule type" value="Genomic_DNA"/>
</dbReference>
<dbReference type="Proteomes" id="UP000092247">
    <property type="component" value="Unassembled WGS sequence"/>
</dbReference>
<proteinExistence type="predicted"/>
<organism evidence="1 2">
    <name type="scientific">Morganella psychrotolerans</name>
    <dbReference type="NCBI Taxonomy" id="368603"/>
    <lineage>
        <taxon>Bacteria</taxon>
        <taxon>Pseudomonadati</taxon>
        <taxon>Pseudomonadota</taxon>
        <taxon>Gammaproteobacteria</taxon>
        <taxon>Enterobacterales</taxon>
        <taxon>Morganellaceae</taxon>
        <taxon>Morganella</taxon>
    </lineage>
</organism>
<dbReference type="AlphaFoldDB" id="A0A1B8HR40"/>
<evidence type="ECO:0000313" key="1">
    <source>
        <dbReference type="EMBL" id="OBU11740.1"/>
    </source>
</evidence>
<gene>
    <name evidence="1" type="ORF">AYY17_03290</name>
</gene>
<evidence type="ECO:0000313" key="2">
    <source>
        <dbReference type="Proteomes" id="UP000092247"/>
    </source>
</evidence>
<reference evidence="1 2" key="1">
    <citation type="submission" date="2016-06" db="EMBL/GenBank/DDBJ databases">
        <authorList>
            <person name="Kjaerup R.B."/>
            <person name="Dalgaard T.S."/>
            <person name="Juul-Madsen H.R."/>
        </authorList>
    </citation>
    <scope>NUCLEOTIDE SEQUENCE [LARGE SCALE GENOMIC DNA]</scope>
    <source>
        <strain evidence="1 2">GCSL-Mp3</strain>
    </source>
</reference>
<accession>A0A1B8HR40</accession>
<sequence>MFFKKTHPENEINDCQDYILIAYRNGLYVLVKKIGDINFIYENYPEFFVDYKKIDKRLIFEVTNEQIS</sequence>
<protein>
    <submittedName>
        <fullName evidence="1">Uncharacterized protein</fullName>
    </submittedName>
</protein>
<comment type="caution">
    <text evidence="1">The sequence shown here is derived from an EMBL/GenBank/DDBJ whole genome shotgun (WGS) entry which is preliminary data.</text>
</comment>